<dbReference type="PIRSF" id="PIRSF002599">
    <property type="entry name" value="Cold_shock_A"/>
    <property type="match status" value="1"/>
</dbReference>
<keyword evidence="2" id="KW-0963">Cytoplasm</keyword>
<keyword evidence="10" id="KW-1185">Reference proteome</keyword>
<proteinExistence type="predicted"/>
<dbReference type="SMART" id="SM00357">
    <property type="entry name" value="CSP"/>
    <property type="match status" value="1"/>
</dbReference>
<dbReference type="Proteomes" id="UP000198822">
    <property type="component" value="Chromosome I"/>
</dbReference>
<evidence type="ECO:0000256" key="5">
    <source>
        <dbReference type="ARBA" id="ARBA00023159"/>
    </source>
</evidence>
<evidence type="ECO:0000256" key="6">
    <source>
        <dbReference type="ARBA" id="ARBA00023163"/>
    </source>
</evidence>
<dbReference type="PRINTS" id="PR00050">
    <property type="entry name" value="COLDSHOCK"/>
</dbReference>
<keyword evidence="6" id="KW-0804">Transcription</keyword>
<dbReference type="GO" id="GO:0005737">
    <property type="term" value="C:cytoplasm"/>
    <property type="evidence" value="ECO:0007669"/>
    <property type="project" value="UniProtKB-SubCell"/>
</dbReference>
<dbReference type="EMBL" id="LT629695">
    <property type="protein sequence ID" value="SDH30052.1"/>
    <property type="molecule type" value="Genomic_DNA"/>
</dbReference>
<dbReference type="AlphaFoldDB" id="A0A1G8B9W2"/>
<evidence type="ECO:0000259" key="8">
    <source>
        <dbReference type="PROSITE" id="PS51857"/>
    </source>
</evidence>
<keyword evidence="3" id="KW-0805">Transcription regulation</keyword>
<evidence type="ECO:0000256" key="3">
    <source>
        <dbReference type="ARBA" id="ARBA00023015"/>
    </source>
</evidence>
<evidence type="ECO:0000256" key="4">
    <source>
        <dbReference type="ARBA" id="ARBA00023125"/>
    </source>
</evidence>
<reference evidence="10" key="1">
    <citation type="submission" date="2016-10" db="EMBL/GenBank/DDBJ databases">
        <authorList>
            <person name="Varghese N."/>
            <person name="Submissions S."/>
        </authorList>
    </citation>
    <scope>NUCLEOTIDE SEQUENCE [LARGE SCALE GENOMIC DNA]</scope>
    <source>
        <strain evidence="10">DSM 22002</strain>
    </source>
</reference>
<dbReference type="InterPro" id="IPR002059">
    <property type="entry name" value="CSP_DNA-bd"/>
</dbReference>
<dbReference type="InterPro" id="IPR019844">
    <property type="entry name" value="CSD_CS"/>
</dbReference>
<dbReference type="PROSITE" id="PS00352">
    <property type="entry name" value="CSD_1"/>
    <property type="match status" value="1"/>
</dbReference>
<keyword evidence="5" id="KW-0010">Activator</keyword>
<sequence>MPSGTVKWFDREKGFGFIVVDESAAEVFVHYRDIRMDGFRVLAEGQRVDFDLDGGERPQAREVVPGEPRR</sequence>
<dbReference type="STRING" id="399736.SAMN04489720_0790"/>
<evidence type="ECO:0000256" key="2">
    <source>
        <dbReference type="ARBA" id="ARBA00022490"/>
    </source>
</evidence>
<dbReference type="SUPFAM" id="SSF50249">
    <property type="entry name" value="Nucleic acid-binding proteins"/>
    <property type="match status" value="1"/>
</dbReference>
<dbReference type="GO" id="GO:0003677">
    <property type="term" value="F:DNA binding"/>
    <property type="evidence" value="ECO:0007669"/>
    <property type="project" value="UniProtKB-KW"/>
</dbReference>
<evidence type="ECO:0000313" key="9">
    <source>
        <dbReference type="EMBL" id="SDH30052.1"/>
    </source>
</evidence>
<dbReference type="OrthoDB" id="7477356at2"/>
<protein>
    <submittedName>
        <fullName evidence="9">Cold shock protein (Beta-ribbon, CspA family)</fullName>
    </submittedName>
</protein>
<dbReference type="CDD" id="cd04458">
    <property type="entry name" value="CSP_CDS"/>
    <property type="match status" value="1"/>
</dbReference>
<dbReference type="PANTHER" id="PTHR46565">
    <property type="entry name" value="COLD SHOCK DOMAIN PROTEIN 2"/>
    <property type="match status" value="1"/>
</dbReference>
<evidence type="ECO:0000313" key="10">
    <source>
        <dbReference type="Proteomes" id="UP000198822"/>
    </source>
</evidence>
<dbReference type="PROSITE" id="PS51857">
    <property type="entry name" value="CSD_2"/>
    <property type="match status" value="1"/>
</dbReference>
<evidence type="ECO:0000256" key="7">
    <source>
        <dbReference type="RuleBase" id="RU000408"/>
    </source>
</evidence>
<gene>
    <name evidence="9" type="ORF">SAMN04489720_0790</name>
</gene>
<dbReference type="Gene3D" id="2.40.50.140">
    <property type="entry name" value="Nucleic acid-binding proteins"/>
    <property type="match status" value="1"/>
</dbReference>
<dbReference type="Pfam" id="PF00313">
    <property type="entry name" value="CSD"/>
    <property type="match status" value="1"/>
</dbReference>
<dbReference type="InterPro" id="IPR012340">
    <property type="entry name" value="NA-bd_OB-fold"/>
</dbReference>
<feature type="domain" description="CSD" evidence="8">
    <location>
        <begin position="1"/>
        <end position="65"/>
    </location>
</feature>
<dbReference type="PANTHER" id="PTHR46565:SF5">
    <property type="entry name" value="COLD SHOCK PROTEIN 2-LIKE"/>
    <property type="match status" value="1"/>
</dbReference>
<dbReference type="RefSeq" id="WP_092502628.1">
    <property type="nucleotide sequence ID" value="NZ_LT629695.1"/>
</dbReference>
<accession>A0A1G8B9W2</accession>
<dbReference type="InterPro" id="IPR012156">
    <property type="entry name" value="Cold_shock_CspA"/>
</dbReference>
<keyword evidence="4" id="KW-0238">DNA-binding</keyword>
<name>A0A1G8B9W2_9MICO</name>
<evidence type="ECO:0000256" key="1">
    <source>
        <dbReference type="ARBA" id="ARBA00004496"/>
    </source>
</evidence>
<comment type="subcellular location">
    <subcellularLocation>
        <location evidence="1 7">Cytoplasm</location>
    </subcellularLocation>
</comment>
<dbReference type="InterPro" id="IPR011129">
    <property type="entry name" value="CSD"/>
</dbReference>
<organism evidence="9 10">
    <name type="scientific">Agrococcus jejuensis</name>
    <dbReference type="NCBI Taxonomy" id="399736"/>
    <lineage>
        <taxon>Bacteria</taxon>
        <taxon>Bacillati</taxon>
        <taxon>Actinomycetota</taxon>
        <taxon>Actinomycetes</taxon>
        <taxon>Micrococcales</taxon>
        <taxon>Microbacteriaceae</taxon>
        <taxon>Agrococcus</taxon>
    </lineage>
</organism>